<name>A0A6C0JUG9_9ZZZZ</name>
<reference evidence="1" key="1">
    <citation type="journal article" date="2020" name="Nature">
        <title>Giant virus diversity and host interactions through global metagenomics.</title>
        <authorList>
            <person name="Schulz F."/>
            <person name="Roux S."/>
            <person name="Paez-Espino D."/>
            <person name="Jungbluth S."/>
            <person name="Walsh D.A."/>
            <person name="Denef V.J."/>
            <person name="McMahon K.D."/>
            <person name="Konstantinidis K.T."/>
            <person name="Eloe-Fadrosh E.A."/>
            <person name="Kyrpides N.C."/>
            <person name="Woyke T."/>
        </authorList>
    </citation>
    <scope>NUCLEOTIDE SEQUENCE</scope>
    <source>
        <strain evidence="1">GVMAG-S-1062768-28</strain>
    </source>
</reference>
<protein>
    <submittedName>
        <fullName evidence="1">Uncharacterized protein</fullName>
    </submittedName>
</protein>
<organism evidence="1">
    <name type="scientific">viral metagenome</name>
    <dbReference type="NCBI Taxonomy" id="1070528"/>
    <lineage>
        <taxon>unclassified sequences</taxon>
        <taxon>metagenomes</taxon>
        <taxon>organismal metagenomes</taxon>
    </lineage>
</organism>
<dbReference type="EMBL" id="MN740694">
    <property type="protein sequence ID" value="QHU08057.1"/>
    <property type="molecule type" value="Genomic_DNA"/>
</dbReference>
<sequence>MAGKLKKVYSSKVESYFNDNTADEISKKEFLQHVTLKQMTKSVQDGFNDLYKMKLMPKIQVDITPSHIVQFYVNKEDFDFFQDGATWNDEISGQLTDGVGENGFKVGNFMFFVS</sequence>
<evidence type="ECO:0000313" key="1">
    <source>
        <dbReference type="EMBL" id="QHU08057.1"/>
    </source>
</evidence>
<accession>A0A6C0JUG9</accession>
<dbReference type="AlphaFoldDB" id="A0A6C0JUG9"/>
<proteinExistence type="predicted"/>